<name>A0A078MN29_9PSED</name>
<organism evidence="1">
    <name type="scientific">Pseudomonas saudimassiliensis</name>
    <dbReference type="NCBI Taxonomy" id="1461581"/>
    <lineage>
        <taxon>Bacteria</taxon>
        <taxon>Pseudomonadati</taxon>
        <taxon>Pseudomonadota</taxon>
        <taxon>Gammaproteobacteria</taxon>
        <taxon>Pseudomonadales</taxon>
        <taxon>Pseudomonadaceae</taxon>
        <taxon>Pseudomonas</taxon>
    </lineage>
</organism>
<gene>
    <name evidence="1" type="ORF">BN1049_02579</name>
</gene>
<reference evidence="1" key="1">
    <citation type="submission" date="2014-07" db="EMBL/GenBank/DDBJ databases">
        <authorList>
            <person name="Urmite Genomes Urmite Genomes"/>
        </authorList>
    </citation>
    <scope>NUCLEOTIDE SEQUENCE</scope>
    <source>
        <strain evidence="1">12M76_air</strain>
    </source>
</reference>
<dbReference type="PATRIC" id="fig|1461581.3.peg.2543"/>
<dbReference type="EMBL" id="LM997413">
    <property type="protein sequence ID" value="CEA06201.1"/>
    <property type="molecule type" value="Genomic_DNA"/>
</dbReference>
<evidence type="ECO:0000313" key="1">
    <source>
        <dbReference type="EMBL" id="CEA06201.1"/>
    </source>
</evidence>
<dbReference type="EMBL" id="LK391969">
    <property type="protein sequence ID" value="CEF27626.1"/>
    <property type="molecule type" value="Genomic_DNA"/>
</dbReference>
<sequence>MTDPAAPLSTELFIRRFGETLLAAAAPLFEQAALNAREVGLDAMAHTAGNPPELRLEVRAADQPYASHYRISADTARQCVEHALYFVTDGTTRTLEGGLDSINSMVVDTQLATLLRDGFGVTLPTVEARHPAGFW</sequence>
<protein>
    <submittedName>
        <fullName evidence="1">Uncharacterized protein</fullName>
    </submittedName>
</protein>
<proteinExistence type="predicted"/>
<dbReference type="RefSeq" id="WP_044500503.1">
    <property type="nucleotide sequence ID" value="NZ_LK391969.1"/>
</dbReference>
<dbReference type="AlphaFoldDB" id="A0A078MN29"/>
<accession>A0A078MN29</accession>
<dbReference type="OrthoDB" id="6883295at2"/>